<dbReference type="Proteomes" id="UP000191897">
    <property type="component" value="Unassembled WGS sequence"/>
</dbReference>
<accession>A0A1S7PYP6</accession>
<name>A0A1S7PYP6_AGRTU</name>
<organism evidence="1 2">
    <name type="scientific">Agrobacterium tumefaciens str. Kerr 14</name>
    <dbReference type="NCBI Taxonomy" id="1183424"/>
    <lineage>
        <taxon>Bacteria</taxon>
        <taxon>Pseudomonadati</taxon>
        <taxon>Pseudomonadota</taxon>
        <taxon>Alphaproteobacteria</taxon>
        <taxon>Hyphomicrobiales</taxon>
        <taxon>Rhizobiaceae</taxon>
        <taxon>Rhizobium/Agrobacterium group</taxon>
        <taxon>Agrobacterium</taxon>
        <taxon>Agrobacterium tumefaciens complex</taxon>
    </lineage>
</organism>
<dbReference type="Pfam" id="PF04463">
    <property type="entry name" value="2-thiour_desulf"/>
    <property type="match status" value="1"/>
</dbReference>
<proteinExistence type="predicted"/>
<dbReference type="EMBL" id="FBWC01000014">
    <property type="protein sequence ID" value="CUX28336.1"/>
    <property type="molecule type" value="Genomic_DNA"/>
</dbReference>
<dbReference type="PANTHER" id="PTHR30087:SF1">
    <property type="entry name" value="HYPOTHETICAL CYTOSOLIC PROTEIN"/>
    <property type="match status" value="1"/>
</dbReference>
<evidence type="ECO:0000313" key="2">
    <source>
        <dbReference type="Proteomes" id="UP000191897"/>
    </source>
</evidence>
<gene>
    <name evidence="1" type="ORF">AGR4C_Cc50174</name>
</gene>
<reference evidence="1 2" key="1">
    <citation type="submission" date="2016-01" db="EMBL/GenBank/DDBJ databases">
        <authorList>
            <person name="Oliw E.H."/>
        </authorList>
    </citation>
    <scope>NUCLEOTIDE SEQUENCE [LARGE SCALE GENOMIC DNA]</scope>
    <source>
        <strain evidence="1 2">Kerr 14</strain>
    </source>
</reference>
<sequence>MPISPLVGEMSGRTEEGTLRLALSQDDFPLTHTPPKILISACLLGQPVRYDGKGKPFSHPAIDRWRSEGRLVTICPEMAGGMPVPRPPAEIEKGASGLDVLEGRARVLEVTGGDVTAEFIAGAEKALAFARANGCTHALLIDGSPSCGSLAIYDGSFSGIKHAGNGVTAALLEKAGIAVFSPADIDRLDALSR</sequence>
<dbReference type="AlphaFoldDB" id="A0A1S7PYP6"/>
<evidence type="ECO:0000313" key="1">
    <source>
        <dbReference type="EMBL" id="CUX28336.1"/>
    </source>
</evidence>
<dbReference type="InterPro" id="IPR007553">
    <property type="entry name" value="2-thiour_desulf"/>
</dbReference>
<protein>
    <submittedName>
        <fullName evidence="1">Uncharacterized protein</fullName>
    </submittedName>
</protein>
<dbReference type="PANTHER" id="PTHR30087">
    <property type="entry name" value="INNER MEMBRANE PROTEIN"/>
    <property type="match status" value="1"/>
</dbReference>